<reference evidence="1 2" key="1">
    <citation type="submission" date="2024-06" db="EMBL/GenBank/DDBJ databases">
        <title>The Natural Products Discovery Center: Release of the First 8490 Sequenced Strains for Exploring Actinobacteria Biosynthetic Diversity.</title>
        <authorList>
            <person name="Kalkreuter E."/>
            <person name="Kautsar S.A."/>
            <person name="Yang D."/>
            <person name="Bader C.D."/>
            <person name="Teijaro C.N."/>
            <person name="Fluegel L."/>
            <person name="Davis C.M."/>
            <person name="Simpson J.R."/>
            <person name="Lauterbach L."/>
            <person name="Steele A.D."/>
            <person name="Gui C."/>
            <person name="Meng S."/>
            <person name="Li G."/>
            <person name="Viehrig K."/>
            <person name="Ye F."/>
            <person name="Su P."/>
            <person name="Kiefer A.F."/>
            <person name="Nichols A."/>
            <person name="Cepeda A.J."/>
            <person name="Yan W."/>
            <person name="Fan B."/>
            <person name="Jiang Y."/>
            <person name="Adhikari A."/>
            <person name="Zheng C.-J."/>
            <person name="Schuster L."/>
            <person name="Cowan T.M."/>
            <person name="Smanski M.J."/>
            <person name="Chevrette M.G."/>
            <person name="De Carvalho L.P.S."/>
            <person name="Shen B."/>
        </authorList>
    </citation>
    <scope>NUCLEOTIDE SEQUENCE [LARGE SCALE GENOMIC DNA]</scope>
    <source>
        <strain evidence="1 2">NPDC053791</strain>
    </source>
</reference>
<evidence type="ECO:0000313" key="1">
    <source>
        <dbReference type="EMBL" id="MEV4921346.1"/>
    </source>
</evidence>
<dbReference type="Proteomes" id="UP001552479">
    <property type="component" value="Unassembled WGS sequence"/>
</dbReference>
<dbReference type="EMBL" id="JBFASG010000001">
    <property type="protein sequence ID" value="MEV4921346.1"/>
    <property type="molecule type" value="Genomic_DNA"/>
</dbReference>
<gene>
    <name evidence="1" type="ORF">AB0L03_00580</name>
</gene>
<organism evidence="1 2">
    <name type="scientific">Streptomyces roseoverticillatus</name>
    <dbReference type="NCBI Taxonomy" id="66429"/>
    <lineage>
        <taxon>Bacteria</taxon>
        <taxon>Bacillati</taxon>
        <taxon>Actinomycetota</taxon>
        <taxon>Actinomycetes</taxon>
        <taxon>Kitasatosporales</taxon>
        <taxon>Streptomycetaceae</taxon>
        <taxon>Streptomyces</taxon>
    </lineage>
</organism>
<comment type="caution">
    <text evidence="1">The sequence shown here is derived from an EMBL/GenBank/DDBJ whole genome shotgun (WGS) entry which is preliminary data.</text>
</comment>
<accession>A0ABV3ILQ6</accession>
<proteinExistence type="predicted"/>
<dbReference type="RefSeq" id="WP_366086244.1">
    <property type="nucleotide sequence ID" value="NZ_JBFASG010000001.1"/>
</dbReference>
<sequence>MDVRTADTLDAAFGTYADRDRSPRHWTGGDSTYSVPTPAGELWMFSDTFLGTVRPDGSRSPTVAEGGTTPFLHNSFVLSTTRGLHTATGRDQAGQPAPPMADPGRASWYWARAGIPDGHGVSVVYARYTRTGSGPLDIAWRGNALARFPANSYSRPASVTPLPSSARIAWGAWLEPQGTYTYIYGTERTREGRSHLRLARVTGRDLRRSWQYWTTRGVWSGREADAARLAGPEGALFASDELSVVRHGSWYALVTQRADVPFSAETQVAWSRSPCGPFTRARTVYTAPEAGPNGTYRNPNVIAYNPHEHPELEHGPRDIVLSYNVNSLAPADVIHRADIYRPRFLRLTLAPR</sequence>
<evidence type="ECO:0008006" key="3">
    <source>
        <dbReference type="Google" id="ProtNLM"/>
    </source>
</evidence>
<name>A0ABV3ILQ6_9ACTN</name>
<protein>
    <recommendedName>
        <fullName evidence="3">DUF4185 domain-containing protein</fullName>
    </recommendedName>
</protein>
<evidence type="ECO:0000313" key="2">
    <source>
        <dbReference type="Proteomes" id="UP001552479"/>
    </source>
</evidence>
<keyword evidence="2" id="KW-1185">Reference proteome</keyword>